<proteinExistence type="predicted"/>
<reference evidence="2 3" key="1">
    <citation type="submission" date="2021-07" db="EMBL/GenBank/DDBJ databases">
        <title>The Aristolochia fimbriata genome: insights into angiosperm evolution, floral development and chemical biosynthesis.</title>
        <authorList>
            <person name="Jiao Y."/>
        </authorList>
    </citation>
    <scope>NUCLEOTIDE SEQUENCE [LARGE SCALE GENOMIC DNA]</scope>
    <source>
        <strain evidence="2">IBCAS-2021</strain>
        <tissue evidence="2">Leaf</tissue>
    </source>
</reference>
<name>A0AAV7F960_ARIFI</name>
<dbReference type="Gene3D" id="3.10.280.10">
    <property type="entry name" value="Mitochondrial glycoprotein"/>
    <property type="match status" value="1"/>
</dbReference>
<sequence length="260" mass="29329">MSSVFSSVLRRTLRSSVITSSVLHRQGRSFFTSPYSTNCSLLQKVAQSPSKPSIFFSGFATSSKQGSADQRIKRALEEEIGRLQESGDLGMECTLPGGFPFKIIDITGDEIITLKRDFSGENIEIEVPLPTFQDEEEEGSNEDESQDEDKGYVEQTTVPLIVKISKGKDPHLVFCCTGYQDDLTIDELLIKHQETSSNKIPYEGPKFLDLAEELHKAFYKYLDERGINGSLIHFLRDYMMAKDNKEYLAWLKNVKGFIGK</sequence>
<protein>
    <recommendedName>
        <fullName evidence="4">Mitochondrial glycoprotein</fullName>
    </recommendedName>
</protein>
<keyword evidence="3" id="KW-1185">Reference proteome</keyword>
<evidence type="ECO:0008006" key="4">
    <source>
        <dbReference type="Google" id="ProtNLM"/>
    </source>
</evidence>
<dbReference type="InterPro" id="IPR036561">
    <property type="entry name" value="MAM33_sf"/>
</dbReference>
<dbReference type="AlphaFoldDB" id="A0AAV7F960"/>
<evidence type="ECO:0000313" key="2">
    <source>
        <dbReference type="EMBL" id="KAG9456611.1"/>
    </source>
</evidence>
<evidence type="ECO:0000313" key="3">
    <source>
        <dbReference type="Proteomes" id="UP000825729"/>
    </source>
</evidence>
<organism evidence="2 3">
    <name type="scientific">Aristolochia fimbriata</name>
    <name type="common">White veined hardy Dutchman's pipe vine</name>
    <dbReference type="NCBI Taxonomy" id="158543"/>
    <lineage>
        <taxon>Eukaryota</taxon>
        <taxon>Viridiplantae</taxon>
        <taxon>Streptophyta</taxon>
        <taxon>Embryophyta</taxon>
        <taxon>Tracheophyta</taxon>
        <taxon>Spermatophyta</taxon>
        <taxon>Magnoliopsida</taxon>
        <taxon>Magnoliidae</taxon>
        <taxon>Piperales</taxon>
        <taxon>Aristolochiaceae</taxon>
        <taxon>Aristolochia</taxon>
    </lineage>
</organism>
<gene>
    <name evidence="2" type="ORF">H6P81_001119</name>
</gene>
<dbReference type="EMBL" id="JAINDJ010000002">
    <property type="protein sequence ID" value="KAG9456611.1"/>
    <property type="molecule type" value="Genomic_DNA"/>
</dbReference>
<feature type="region of interest" description="Disordered" evidence="1">
    <location>
        <begin position="128"/>
        <end position="151"/>
    </location>
</feature>
<feature type="compositionally biased region" description="Acidic residues" evidence="1">
    <location>
        <begin position="133"/>
        <end position="147"/>
    </location>
</feature>
<dbReference type="Proteomes" id="UP000825729">
    <property type="component" value="Unassembled WGS sequence"/>
</dbReference>
<dbReference type="PANTHER" id="PTHR10826">
    <property type="entry name" value="COMPLEMENT COMPONENT 1"/>
    <property type="match status" value="1"/>
</dbReference>
<dbReference type="SUPFAM" id="SSF54529">
    <property type="entry name" value="Mitochondrial glycoprotein MAM33-like"/>
    <property type="match status" value="1"/>
</dbReference>
<dbReference type="GO" id="GO:0005759">
    <property type="term" value="C:mitochondrial matrix"/>
    <property type="evidence" value="ECO:0007669"/>
    <property type="project" value="InterPro"/>
</dbReference>
<evidence type="ECO:0000256" key="1">
    <source>
        <dbReference type="SAM" id="MobiDB-lite"/>
    </source>
</evidence>
<dbReference type="Pfam" id="PF02330">
    <property type="entry name" value="MAM33"/>
    <property type="match status" value="1"/>
</dbReference>
<comment type="caution">
    <text evidence="2">The sequence shown here is derived from an EMBL/GenBank/DDBJ whole genome shotgun (WGS) entry which is preliminary data.</text>
</comment>
<dbReference type="InterPro" id="IPR003428">
    <property type="entry name" value="MAM33"/>
</dbReference>
<accession>A0AAV7F960</accession>
<dbReference type="PANTHER" id="PTHR10826:SF27">
    <property type="entry name" value="OS06G0326500 PROTEIN"/>
    <property type="match status" value="1"/>
</dbReference>